<proteinExistence type="predicted"/>
<dbReference type="InterPro" id="IPR014044">
    <property type="entry name" value="CAP_dom"/>
</dbReference>
<evidence type="ECO:0000313" key="4">
    <source>
        <dbReference type="EMBL" id="NYE07968.1"/>
    </source>
</evidence>
<dbReference type="NCBIfam" id="TIGR02909">
    <property type="entry name" value="spore_YkwD"/>
    <property type="match status" value="1"/>
</dbReference>
<dbReference type="Pfam" id="PF00188">
    <property type="entry name" value="CAP"/>
    <property type="match status" value="1"/>
</dbReference>
<protein>
    <submittedName>
        <fullName evidence="4">YkwD family protein</fullName>
    </submittedName>
</protein>
<feature type="domain" description="SCP" evidence="3">
    <location>
        <begin position="292"/>
        <end position="403"/>
    </location>
</feature>
<dbReference type="AlphaFoldDB" id="A0A852TLA4"/>
<comment type="caution">
    <text evidence="4">The sequence shown here is derived from an EMBL/GenBank/DDBJ whole genome shotgun (WGS) entry which is preliminary data.</text>
</comment>
<feature type="compositionally biased region" description="Basic and acidic residues" evidence="1">
    <location>
        <begin position="63"/>
        <end position="81"/>
    </location>
</feature>
<dbReference type="Gene3D" id="3.40.33.10">
    <property type="entry name" value="CAP"/>
    <property type="match status" value="1"/>
</dbReference>
<dbReference type="PANTHER" id="PTHR31157:SF1">
    <property type="entry name" value="SCP DOMAIN-CONTAINING PROTEIN"/>
    <property type="match status" value="1"/>
</dbReference>
<evidence type="ECO:0000256" key="1">
    <source>
        <dbReference type="SAM" id="MobiDB-lite"/>
    </source>
</evidence>
<dbReference type="InterPro" id="IPR014258">
    <property type="entry name" value="CAP_domain_YkwD-like"/>
</dbReference>
<dbReference type="Proteomes" id="UP000548423">
    <property type="component" value="Unassembled WGS sequence"/>
</dbReference>
<feature type="compositionally biased region" description="Low complexity" evidence="1">
    <location>
        <begin position="217"/>
        <end position="249"/>
    </location>
</feature>
<feature type="region of interest" description="Disordered" evidence="1">
    <location>
        <begin position="38"/>
        <end position="167"/>
    </location>
</feature>
<feature type="signal peptide" evidence="2">
    <location>
        <begin position="1"/>
        <end position="19"/>
    </location>
</feature>
<dbReference type="CDD" id="cd05379">
    <property type="entry name" value="CAP_bacterial"/>
    <property type="match status" value="1"/>
</dbReference>
<feature type="compositionally biased region" description="Pro residues" evidence="1">
    <location>
        <begin position="250"/>
        <end position="276"/>
    </location>
</feature>
<dbReference type="SUPFAM" id="SSF55797">
    <property type="entry name" value="PR-1-like"/>
    <property type="match status" value="1"/>
</dbReference>
<feature type="compositionally biased region" description="Low complexity" evidence="1">
    <location>
        <begin position="146"/>
        <end position="164"/>
    </location>
</feature>
<evidence type="ECO:0000259" key="3">
    <source>
        <dbReference type="Pfam" id="PF00188"/>
    </source>
</evidence>
<dbReference type="PANTHER" id="PTHR31157">
    <property type="entry name" value="SCP DOMAIN-CONTAINING PROTEIN"/>
    <property type="match status" value="1"/>
</dbReference>
<organism evidence="4 5">
    <name type="scientific">Neobacillus niacini</name>
    <dbReference type="NCBI Taxonomy" id="86668"/>
    <lineage>
        <taxon>Bacteria</taxon>
        <taxon>Bacillati</taxon>
        <taxon>Bacillota</taxon>
        <taxon>Bacilli</taxon>
        <taxon>Bacillales</taxon>
        <taxon>Bacillaceae</taxon>
        <taxon>Neobacillus</taxon>
    </lineage>
</organism>
<keyword evidence="2" id="KW-0732">Signal</keyword>
<feature type="chain" id="PRO_5039168267" evidence="2">
    <location>
        <begin position="20"/>
        <end position="407"/>
    </location>
</feature>
<dbReference type="EMBL" id="JACCBX010000011">
    <property type="protein sequence ID" value="NYE07968.1"/>
    <property type="molecule type" value="Genomic_DNA"/>
</dbReference>
<reference evidence="5" key="1">
    <citation type="submission" date="2020-07" db="EMBL/GenBank/DDBJ databases">
        <authorList>
            <person name="Partida-Martinez L."/>
            <person name="Huntemann M."/>
            <person name="Clum A."/>
            <person name="Wang J."/>
            <person name="Palaniappan K."/>
            <person name="Ritter S."/>
            <person name="Chen I.-M."/>
            <person name="Stamatis D."/>
            <person name="Reddy T."/>
            <person name="O'Malley R."/>
            <person name="Daum C."/>
            <person name="Shapiro N."/>
            <person name="Ivanova N."/>
            <person name="Kyrpides N."/>
            <person name="Woyke T."/>
        </authorList>
    </citation>
    <scope>NUCLEOTIDE SEQUENCE [LARGE SCALE GENOMIC DNA]</scope>
    <source>
        <strain evidence="5">AT2.8</strain>
    </source>
</reference>
<sequence>MIKKPLGLVLSGVLTFGLAACNNNNDAADEVRTSRADRDNTYLTVGNNRDDGIDHNGPLTEDYSNRDNNDPDWDRNARNDDNVTNVNNDRTNNRNNRTRNVNNDRTTNRNNNTTNVNNNRTSNNTNNIRYNPLNRGLDPDLVNVGNNNNNNNNNNKNNKNNNNNLNDALNISADRTTLDSRSYPHTKAILIQHAQYRYIPFGSVQWYQFGGQQGRIQQQGPAAPAPNTQQQGPTGQAPNQQQGPTAAPAPAAPAPAPAPTAPAPKPAAPAPKPAAPAPATGNVSAYVQQVIDLTNAQRSKNGLPALKHDTQLSGVAQKKSLDMAQNNYFSHTSPTYGSPFDMMRDFGVTYRSAGENIAQGQRTPQEVVNAWMNSAGHRQNILSTNFTHIGVGYEKSGNHWTQMFIGK</sequence>
<feature type="region of interest" description="Disordered" evidence="1">
    <location>
        <begin position="215"/>
        <end position="280"/>
    </location>
</feature>
<dbReference type="PROSITE" id="PS51257">
    <property type="entry name" value="PROKAR_LIPOPROTEIN"/>
    <property type="match status" value="1"/>
</dbReference>
<reference evidence="5" key="2">
    <citation type="submission" date="2020-08" db="EMBL/GenBank/DDBJ databases">
        <title>The Agave Microbiome: Exploring the role of microbial communities in plant adaptations to desert environments.</title>
        <authorList>
            <person name="Partida-Martinez L.P."/>
        </authorList>
    </citation>
    <scope>NUCLEOTIDE SEQUENCE [LARGE SCALE GENOMIC DNA]</scope>
    <source>
        <strain evidence="5">AT2.8</strain>
    </source>
</reference>
<evidence type="ECO:0000256" key="2">
    <source>
        <dbReference type="SAM" id="SignalP"/>
    </source>
</evidence>
<evidence type="ECO:0000313" key="5">
    <source>
        <dbReference type="Proteomes" id="UP000548423"/>
    </source>
</evidence>
<name>A0A852TLA4_9BACI</name>
<gene>
    <name evidence="4" type="ORF">F4694_004809</name>
</gene>
<feature type="compositionally biased region" description="Low complexity" evidence="1">
    <location>
        <begin position="82"/>
        <end position="127"/>
    </location>
</feature>
<dbReference type="InterPro" id="IPR035940">
    <property type="entry name" value="CAP_sf"/>
</dbReference>
<accession>A0A852TLA4</accession>